<gene>
    <name evidence="1" type="ORF">BSF38_01812</name>
</gene>
<dbReference type="OrthoDB" id="228738at2"/>
<dbReference type="EMBL" id="CP019082">
    <property type="protein sequence ID" value="APW60344.1"/>
    <property type="molecule type" value="Genomic_DNA"/>
</dbReference>
<sequence>MSSLASRVLFIGLDGGTQTVLRPIFERGWMPNLAGFWRRAASGALRSTEPMVTPVAWTSFSTGCTPLVHGIHDFNYLEALDGTIRDHHAGTVRVPTLWEIVSELGGSVVSLGLPLTYPAPRFRGLCVAGADAPDRAHAFAQCPEFEAMLRAEVPDYTHKLVWKRRAATADEARREADRCCAIFRAQAEAAERADRLVDWTTLMVHFHNLDSLQHRMWPYFDVDETGLREPGLNEAVERCMRALDDGIGRLLELASARDAAIVVASDHGFGPCRSLVNMNGMLRAAGLQRSHVYGTRLRYRAIRLAERFRRWRALRQPGGTTPAKARPVDGQISCDWKRTVAFAPYGQLCGNIFLNPDAVQGAEAERAATELVELLADARDPETGDRLFADVFAAAERFGVDPAEHAMPDIFALSADGYQAQAKWSERHRNTLLRPDHELPATHWAEGVVAIDGPGVVPGARIAAELHDLAPTTLALLGCDAPRHMEGRVLHEAFAVSSPVDGGLAPSAPMDGDPCLDVVGSSADFV</sequence>
<accession>A0A1U7CN26</accession>
<dbReference type="SUPFAM" id="SSF53649">
    <property type="entry name" value="Alkaline phosphatase-like"/>
    <property type="match status" value="1"/>
</dbReference>
<protein>
    <submittedName>
        <fullName evidence="1">Uncharacterized protein</fullName>
    </submittedName>
</protein>
<dbReference type="KEGG" id="pbor:BSF38_01812"/>
<evidence type="ECO:0000313" key="1">
    <source>
        <dbReference type="EMBL" id="APW60344.1"/>
    </source>
</evidence>
<reference evidence="2" key="1">
    <citation type="submission" date="2016-12" db="EMBL/GenBank/DDBJ databases">
        <title>Comparative genomics of four Isosphaeraceae planctomycetes: a common pool of plasmids and glycoside hydrolase genes.</title>
        <authorList>
            <person name="Ivanova A."/>
        </authorList>
    </citation>
    <scope>NUCLEOTIDE SEQUENCE [LARGE SCALE GENOMIC DNA]</scope>
    <source>
        <strain evidence="2">PX4</strain>
    </source>
</reference>
<evidence type="ECO:0000313" key="2">
    <source>
        <dbReference type="Proteomes" id="UP000186309"/>
    </source>
</evidence>
<name>A0A1U7CN26_9BACT</name>
<dbReference type="Pfam" id="PF01663">
    <property type="entry name" value="Phosphodiest"/>
    <property type="match status" value="1"/>
</dbReference>
<dbReference type="RefSeq" id="WP_076344922.1">
    <property type="nucleotide sequence ID" value="NZ_CP019082.1"/>
</dbReference>
<dbReference type="Proteomes" id="UP000186309">
    <property type="component" value="Chromosome"/>
</dbReference>
<dbReference type="InterPro" id="IPR017850">
    <property type="entry name" value="Alkaline_phosphatase_core_sf"/>
</dbReference>
<organism evidence="1 2">
    <name type="scientific">Paludisphaera borealis</name>
    <dbReference type="NCBI Taxonomy" id="1387353"/>
    <lineage>
        <taxon>Bacteria</taxon>
        <taxon>Pseudomonadati</taxon>
        <taxon>Planctomycetota</taxon>
        <taxon>Planctomycetia</taxon>
        <taxon>Isosphaerales</taxon>
        <taxon>Isosphaeraceae</taxon>
        <taxon>Paludisphaera</taxon>
    </lineage>
</organism>
<proteinExistence type="predicted"/>
<dbReference type="InterPro" id="IPR002591">
    <property type="entry name" value="Phosphodiest/P_Trfase"/>
</dbReference>
<dbReference type="Gene3D" id="3.40.720.10">
    <property type="entry name" value="Alkaline Phosphatase, subunit A"/>
    <property type="match status" value="2"/>
</dbReference>
<dbReference type="AlphaFoldDB" id="A0A1U7CN26"/>
<keyword evidence="2" id="KW-1185">Reference proteome</keyword>
<dbReference type="STRING" id="1387353.BSF38_01812"/>